<dbReference type="RefSeq" id="WP_129655069.1">
    <property type="nucleotide sequence ID" value="NZ_ML142912.1"/>
</dbReference>
<dbReference type="InterPro" id="IPR016024">
    <property type="entry name" value="ARM-type_fold"/>
</dbReference>
<dbReference type="InterPro" id="IPR041916">
    <property type="entry name" value="Anti_sigma_zinc_sf"/>
</dbReference>
<evidence type="ECO:0000313" key="2">
    <source>
        <dbReference type="EMBL" id="RYC50769.1"/>
    </source>
</evidence>
<accession>A0A444VJ34</accession>
<dbReference type="InterPro" id="IPR027383">
    <property type="entry name" value="Znf_put"/>
</dbReference>
<name>A0A444VJ34_9FLAO</name>
<organism evidence="2 3">
    <name type="scientific">Flagellimonas olearia</name>
    <dbReference type="NCBI Taxonomy" id="552546"/>
    <lineage>
        <taxon>Bacteria</taxon>
        <taxon>Pseudomonadati</taxon>
        <taxon>Bacteroidota</taxon>
        <taxon>Flavobacteriia</taxon>
        <taxon>Flavobacteriales</taxon>
        <taxon>Flavobacteriaceae</taxon>
        <taxon>Flagellimonas</taxon>
    </lineage>
</organism>
<keyword evidence="3" id="KW-1185">Reference proteome</keyword>
<sequence>MKNNHISDLIPAYLDGTLDKNTQKKAEEHLSQCPDCQKELEEMKTLFKAFEDDVPHVPTNRLRNKFEEALEAEKESLGKVVPLAPKKKSNWATNLLKVAASIALLVASFQMGSLFQQRKVDGDMAILKDETLQMKQTAMLSLMENQSASKRIQGVNYIEEFEHPDEAIIQALANRLLHDENDNVRLTAFEALSKFTASDTVKSVFIEALGKEKNPSIQIGIIEMLVQIQEKKAIAPMKKLLEQEDTQPFIKEQIKAVLPNIT</sequence>
<proteinExistence type="predicted"/>
<dbReference type="Proteomes" id="UP000290261">
    <property type="component" value="Unassembled WGS sequence"/>
</dbReference>
<evidence type="ECO:0000259" key="1">
    <source>
        <dbReference type="Pfam" id="PF13490"/>
    </source>
</evidence>
<comment type="caution">
    <text evidence="2">The sequence shown here is derived from an EMBL/GenBank/DDBJ whole genome shotgun (WGS) entry which is preliminary data.</text>
</comment>
<dbReference type="Gene3D" id="1.10.10.1320">
    <property type="entry name" value="Anti-sigma factor, zinc-finger domain"/>
    <property type="match status" value="1"/>
</dbReference>
<feature type="domain" description="Putative zinc-finger" evidence="1">
    <location>
        <begin position="6"/>
        <end position="37"/>
    </location>
</feature>
<evidence type="ECO:0000313" key="3">
    <source>
        <dbReference type="Proteomes" id="UP000290261"/>
    </source>
</evidence>
<dbReference type="Pfam" id="PF13490">
    <property type="entry name" value="zf-HC2"/>
    <property type="match status" value="1"/>
</dbReference>
<dbReference type="EMBL" id="JJMP01000008">
    <property type="protein sequence ID" value="RYC50769.1"/>
    <property type="molecule type" value="Genomic_DNA"/>
</dbReference>
<protein>
    <recommendedName>
        <fullName evidence="1">Putative zinc-finger domain-containing protein</fullName>
    </recommendedName>
</protein>
<dbReference type="Gene3D" id="1.25.10.10">
    <property type="entry name" value="Leucine-rich Repeat Variant"/>
    <property type="match status" value="1"/>
</dbReference>
<reference evidence="2 3" key="1">
    <citation type="submission" date="2014-04" db="EMBL/GenBank/DDBJ databases">
        <title>Whole genome of Muricauda olearia.</title>
        <authorList>
            <person name="Zhang X.-H."/>
            <person name="Tang K."/>
        </authorList>
    </citation>
    <scope>NUCLEOTIDE SEQUENCE [LARGE SCALE GENOMIC DNA]</scope>
    <source>
        <strain evidence="2 3">Th120</strain>
    </source>
</reference>
<dbReference type="SUPFAM" id="SSF48371">
    <property type="entry name" value="ARM repeat"/>
    <property type="match status" value="1"/>
</dbReference>
<dbReference type="AlphaFoldDB" id="A0A444VJ34"/>
<dbReference type="InterPro" id="IPR011989">
    <property type="entry name" value="ARM-like"/>
</dbReference>
<dbReference type="Pfam" id="PF13646">
    <property type="entry name" value="HEAT_2"/>
    <property type="match status" value="1"/>
</dbReference>
<gene>
    <name evidence="2" type="ORF">DN53_16750</name>
</gene>